<keyword evidence="1" id="KW-0472">Membrane</keyword>
<accession>A0A497JHQ5</accession>
<dbReference type="EMBL" id="QMWP01000091">
    <property type="protein sequence ID" value="RLG69999.1"/>
    <property type="molecule type" value="Genomic_DNA"/>
</dbReference>
<sequence length="459" mass="53442">MRKMIEKIKKCEIPFEIVAALFILILIGVVVSLSNFWHSCVFWKPETIAFYMLKYPKIISDDERKCITVVLDPRNVINRRESPLMVKINDRLIYWENIFFKDKPIMRNICIDGNQLGQGDNFVYLYWYDRKLFFHVKKADKAEEKLKLLDAYWDQNKNKLIFSVESSLTMFEPISIFVNNKLVRRVYPTKHKQTFEEKISLSEFNNGKNEIVLEVGNTAKKIYIDVEKKTFSIVGFLVLGIFLLGLLLQFRSESVIEKLLFSFLAFASTLIVLPFILNYLGLLSPTVLKVLVGLIGLALIVRNRNALTFFTFAEIKENILNLLNSRFPVFAIVLLFHILLFYHLFSVTYFTYWNIFYERQASLIIENNGIPLHDELSYLGRGFTVSLGYPLLEASISWLTGLTEKHLFAIMLVIGNILFILACFYFCSSLKFDIRQSAIFYLLLSFCMFILTGMIVSPR</sequence>
<feature type="transmembrane region" description="Helical" evidence="1">
    <location>
        <begin position="439"/>
        <end position="457"/>
    </location>
</feature>
<feature type="transmembrane region" description="Helical" evidence="1">
    <location>
        <begin position="260"/>
        <end position="280"/>
    </location>
</feature>
<feature type="transmembrane region" description="Helical" evidence="1">
    <location>
        <begin position="407"/>
        <end position="427"/>
    </location>
</feature>
<feature type="transmembrane region" description="Helical" evidence="1">
    <location>
        <begin position="286"/>
        <end position="302"/>
    </location>
</feature>
<organism evidence="2 3">
    <name type="scientific">Candidatus Iainarchaeum sp</name>
    <dbReference type="NCBI Taxonomy" id="3101447"/>
    <lineage>
        <taxon>Archaea</taxon>
        <taxon>Candidatus Iainarchaeota</taxon>
        <taxon>Candidatus Iainarchaeia</taxon>
        <taxon>Candidatus Iainarchaeales</taxon>
        <taxon>Candidatus Iainarchaeaceae</taxon>
        <taxon>Candidatus Iainarchaeum</taxon>
    </lineage>
</organism>
<evidence type="ECO:0000313" key="2">
    <source>
        <dbReference type="EMBL" id="RLG69999.1"/>
    </source>
</evidence>
<evidence type="ECO:0000256" key="1">
    <source>
        <dbReference type="SAM" id="Phobius"/>
    </source>
</evidence>
<gene>
    <name evidence="2" type="ORF">DRO04_02540</name>
</gene>
<dbReference type="AlphaFoldDB" id="A0A497JHQ5"/>
<protein>
    <submittedName>
        <fullName evidence="2">Uncharacterized protein</fullName>
    </submittedName>
</protein>
<name>A0A497JHQ5_9ARCH</name>
<feature type="transmembrane region" description="Helical" evidence="1">
    <location>
        <begin position="12"/>
        <end position="37"/>
    </location>
</feature>
<keyword evidence="1" id="KW-0812">Transmembrane</keyword>
<reference evidence="2 3" key="1">
    <citation type="submission" date="2018-06" db="EMBL/GenBank/DDBJ databases">
        <title>Extensive metabolic versatility and redundancy in microbially diverse, dynamic hydrothermal sediments.</title>
        <authorList>
            <person name="Dombrowski N."/>
            <person name="Teske A."/>
            <person name="Baker B.J."/>
        </authorList>
    </citation>
    <scope>NUCLEOTIDE SEQUENCE [LARGE SCALE GENOMIC DNA]</scope>
    <source>
        <strain evidence="2">B51_G17</strain>
    </source>
</reference>
<feature type="transmembrane region" description="Helical" evidence="1">
    <location>
        <begin position="323"/>
        <end position="345"/>
    </location>
</feature>
<dbReference type="Proteomes" id="UP000278031">
    <property type="component" value="Unassembled WGS sequence"/>
</dbReference>
<evidence type="ECO:0000313" key="3">
    <source>
        <dbReference type="Proteomes" id="UP000278031"/>
    </source>
</evidence>
<keyword evidence="1" id="KW-1133">Transmembrane helix</keyword>
<proteinExistence type="predicted"/>
<comment type="caution">
    <text evidence="2">The sequence shown here is derived from an EMBL/GenBank/DDBJ whole genome shotgun (WGS) entry which is preliminary data.</text>
</comment>
<feature type="transmembrane region" description="Helical" evidence="1">
    <location>
        <begin position="230"/>
        <end position="248"/>
    </location>
</feature>
<feature type="non-terminal residue" evidence="2">
    <location>
        <position position="459"/>
    </location>
</feature>